<dbReference type="SUPFAM" id="SSF53335">
    <property type="entry name" value="S-adenosyl-L-methionine-dependent methyltransferases"/>
    <property type="match status" value="1"/>
</dbReference>
<dbReference type="EMBL" id="PVNK01000160">
    <property type="protein sequence ID" value="PRP97392.1"/>
    <property type="molecule type" value="Genomic_DNA"/>
</dbReference>
<dbReference type="PANTHER" id="PTHR40048:SF1">
    <property type="entry name" value="RHAMNOSYL O-METHYLTRANSFERASE"/>
    <property type="match status" value="1"/>
</dbReference>
<evidence type="ECO:0000256" key="2">
    <source>
        <dbReference type="ARBA" id="ARBA00022679"/>
    </source>
</evidence>
<comment type="caution">
    <text evidence="3">The sequence shown here is derived from an EMBL/GenBank/DDBJ whole genome shotgun (WGS) entry which is preliminary data.</text>
</comment>
<evidence type="ECO:0000256" key="1">
    <source>
        <dbReference type="ARBA" id="ARBA00022603"/>
    </source>
</evidence>
<dbReference type="Proteomes" id="UP000237968">
    <property type="component" value="Unassembled WGS sequence"/>
</dbReference>
<keyword evidence="4" id="KW-1185">Reference proteome</keyword>
<proteinExistence type="predicted"/>
<evidence type="ECO:0000313" key="4">
    <source>
        <dbReference type="Proteomes" id="UP000237968"/>
    </source>
</evidence>
<name>A0A2S9XX12_9BACT</name>
<reference evidence="3 4" key="1">
    <citation type="submission" date="2018-03" db="EMBL/GenBank/DDBJ databases">
        <title>Draft Genome Sequences of the Obligatory Marine Myxobacteria Enhygromyxa salina SWB005.</title>
        <authorList>
            <person name="Poehlein A."/>
            <person name="Moghaddam J.A."/>
            <person name="Harms H."/>
            <person name="Alanjari M."/>
            <person name="Koenig G.M."/>
            <person name="Daniel R."/>
            <person name="Schaeberle T.F."/>
        </authorList>
    </citation>
    <scope>NUCLEOTIDE SEQUENCE [LARGE SCALE GENOMIC DNA]</scope>
    <source>
        <strain evidence="3 4">SWB005</strain>
    </source>
</reference>
<dbReference type="Pfam" id="PF13578">
    <property type="entry name" value="Methyltransf_24"/>
    <property type="match status" value="1"/>
</dbReference>
<dbReference type="GO" id="GO:0005886">
    <property type="term" value="C:plasma membrane"/>
    <property type="evidence" value="ECO:0007669"/>
    <property type="project" value="TreeGrafter"/>
</dbReference>
<dbReference type="GO" id="GO:0008168">
    <property type="term" value="F:methyltransferase activity"/>
    <property type="evidence" value="ECO:0007669"/>
    <property type="project" value="UniProtKB-KW"/>
</dbReference>
<evidence type="ECO:0000313" key="3">
    <source>
        <dbReference type="EMBL" id="PRP97392.1"/>
    </source>
</evidence>
<protein>
    <submittedName>
        <fullName evidence="3">Cephalosporin hydroxylase</fullName>
    </submittedName>
</protein>
<keyword evidence="2" id="KW-0808">Transferase</keyword>
<gene>
    <name evidence="3" type="ORF">ENSA5_34560</name>
</gene>
<dbReference type="GO" id="GO:0032259">
    <property type="term" value="P:methylation"/>
    <property type="evidence" value="ECO:0007669"/>
    <property type="project" value="UniProtKB-KW"/>
</dbReference>
<dbReference type="InterPro" id="IPR029063">
    <property type="entry name" value="SAM-dependent_MTases_sf"/>
</dbReference>
<dbReference type="OrthoDB" id="5458825at2"/>
<sequence length="312" mass="34104">MDSIRWTTSDELSRYFAKYGDMLGFIAHIHGLELAAPSFGAAKVLFHSWRPGFIDASEAEVSALEAGSPSTELLERMRDLGWLDEAPPDKVADGLVQRTIDRFPAIQNPVELRAFVGLVARMRPRVVVEIGTAAGGLLYCVSQLTAKDGLIIAIDAPDSPFDACKPNDDDALFARFGPATQTLHMIRDRSGHHGTLVDVERLLDGRLVDLLIIDGDHSYAGARSDYELYRRFVGPEGVIAFHDICMRPQTWGRGHDVGLLWDEVAAGVESRESREIIDPEGSRTKPDFSTPVNFDMPALGFGLLGPAASICA</sequence>
<organism evidence="3 4">
    <name type="scientific">Enhygromyxa salina</name>
    <dbReference type="NCBI Taxonomy" id="215803"/>
    <lineage>
        <taxon>Bacteria</taxon>
        <taxon>Pseudomonadati</taxon>
        <taxon>Myxococcota</taxon>
        <taxon>Polyangia</taxon>
        <taxon>Nannocystales</taxon>
        <taxon>Nannocystaceae</taxon>
        <taxon>Enhygromyxa</taxon>
    </lineage>
</organism>
<dbReference type="AlphaFoldDB" id="A0A2S9XX12"/>
<dbReference type="PANTHER" id="PTHR40048">
    <property type="entry name" value="RHAMNOSYL O-METHYLTRANSFERASE"/>
    <property type="match status" value="1"/>
</dbReference>
<accession>A0A2S9XX12</accession>
<dbReference type="Gene3D" id="3.40.50.150">
    <property type="entry name" value="Vaccinia Virus protein VP39"/>
    <property type="match status" value="1"/>
</dbReference>
<keyword evidence="1" id="KW-0489">Methyltransferase</keyword>